<evidence type="ECO:0000256" key="5">
    <source>
        <dbReference type="ARBA" id="ARBA00023136"/>
    </source>
</evidence>
<feature type="transmembrane region" description="Helical" evidence="7">
    <location>
        <begin position="193"/>
        <end position="219"/>
    </location>
</feature>
<dbReference type="SMART" id="SM00054">
    <property type="entry name" value="EFh"/>
    <property type="match status" value="1"/>
</dbReference>
<organism evidence="10 11">
    <name type="scientific">Leucocoprinus leucothites</name>
    <dbReference type="NCBI Taxonomy" id="201217"/>
    <lineage>
        <taxon>Eukaryota</taxon>
        <taxon>Fungi</taxon>
        <taxon>Dikarya</taxon>
        <taxon>Basidiomycota</taxon>
        <taxon>Agaricomycotina</taxon>
        <taxon>Agaricomycetes</taxon>
        <taxon>Agaricomycetidae</taxon>
        <taxon>Agaricales</taxon>
        <taxon>Agaricineae</taxon>
        <taxon>Agaricaceae</taxon>
        <taxon>Leucocoprinus</taxon>
    </lineage>
</organism>
<dbReference type="PANTHER" id="PTHR31323:SF11">
    <property type="entry name" value="EF-HAND DOMAIN-CONTAINING PROTEIN"/>
    <property type="match status" value="1"/>
</dbReference>
<comment type="subcellular location">
    <subcellularLocation>
        <location evidence="1">Membrane</location>
    </subcellularLocation>
</comment>
<evidence type="ECO:0000313" key="10">
    <source>
        <dbReference type="EMBL" id="KAF5351783.1"/>
    </source>
</evidence>
<dbReference type="SUPFAM" id="SSF50182">
    <property type="entry name" value="Sm-like ribonucleoproteins"/>
    <property type="match status" value="1"/>
</dbReference>
<keyword evidence="5 7" id="KW-0472">Membrane</keyword>
<name>A0A8H5D229_9AGAR</name>
<feature type="region of interest" description="Disordered" evidence="6">
    <location>
        <begin position="65"/>
        <end position="123"/>
    </location>
</feature>
<keyword evidence="4 7" id="KW-1133">Transmembrane helix</keyword>
<dbReference type="GO" id="GO:0006874">
    <property type="term" value="P:intracellular calcium ion homeostasis"/>
    <property type="evidence" value="ECO:0007669"/>
    <property type="project" value="TreeGrafter"/>
</dbReference>
<dbReference type="InterPro" id="IPR006685">
    <property type="entry name" value="MscS_channel_2nd"/>
</dbReference>
<dbReference type="Gene3D" id="2.30.30.60">
    <property type="match status" value="1"/>
</dbReference>
<feature type="chain" id="PRO_5034034352" description="EF-hand domain-containing protein" evidence="8">
    <location>
        <begin position="21"/>
        <end position="792"/>
    </location>
</feature>
<feature type="compositionally biased region" description="Polar residues" evidence="6">
    <location>
        <begin position="103"/>
        <end position="116"/>
    </location>
</feature>
<evidence type="ECO:0000256" key="3">
    <source>
        <dbReference type="ARBA" id="ARBA00022837"/>
    </source>
</evidence>
<keyword evidence="11" id="KW-1185">Reference proteome</keyword>
<dbReference type="InterPro" id="IPR011992">
    <property type="entry name" value="EF-hand-dom_pair"/>
</dbReference>
<dbReference type="Pfam" id="PF25886">
    <property type="entry name" value="Msy1"/>
    <property type="match status" value="1"/>
</dbReference>
<feature type="compositionally biased region" description="Polar residues" evidence="6">
    <location>
        <begin position="341"/>
        <end position="363"/>
    </location>
</feature>
<evidence type="ECO:0000256" key="2">
    <source>
        <dbReference type="ARBA" id="ARBA00022692"/>
    </source>
</evidence>
<evidence type="ECO:0000313" key="11">
    <source>
        <dbReference type="Proteomes" id="UP000559027"/>
    </source>
</evidence>
<feature type="signal peptide" evidence="8">
    <location>
        <begin position="1"/>
        <end position="20"/>
    </location>
</feature>
<dbReference type="Gene3D" id="1.10.238.10">
    <property type="entry name" value="EF-hand"/>
    <property type="match status" value="1"/>
</dbReference>
<feature type="region of interest" description="Disordered" evidence="6">
    <location>
        <begin position="324"/>
        <end position="377"/>
    </location>
</feature>
<feature type="transmembrane region" description="Helical" evidence="7">
    <location>
        <begin position="150"/>
        <end position="173"/>
    </location>
</feature>
<evidence type="ECO:0000256" key="4">
    <source>
        <dbReference type="ARBA" id="ARBA00022989"/>
    </source>
</evidence>
<dbReference type="InterPro" id="IPR018247">
    <property type="entry name" value="EF_Hand_1_Ca_BS"/>
</dbReference>
<keyword evidence="8" id="KW-0732">Signal</keyword>
<feature type="compositionally biased region" description="Basic residues" evidence="6">
    <location>
        <begin position="329"/>
        <end position="339"/>
    </location>
</feature>
<gene>
    <name evidence="10" type="ORF">D9756_007425</name>
</gene>
<sequence length="792" mass="87862">MGCSYLLSVGLLFLSGPTIATWSNFCPAKPLTTRSDDHHPSTSLSFTSCSFSPFTFVTAGIMGSNDGTPSEKLPRPISIPPLKDQDFAPQPQPRAATPPLAQTHQYDSDTTATNSSDEFDWDEGGGDGTDLVKAKRVRWLWLQFMKLSQLIRVLLVGVIGAAILITPLLVVNLKFRENPVRLQVHVWSLWLTIIWSAACATTLVVDAIPHIVLLVTQLFGGQVERLRSQVELIMAVRAWIKLVLDIAWAWISLSVIRAVYHPPSSYWTIINRVMQAMFASGMILFVEKLFLRFVAINFHEKALADRLAENRLGLKALDRLSNAPVLPSRKPHNPRRGHKSPGSSASIDVLTTTNRVQPDSSEVSPILPEKRNKSNGTKMRIRARNADRQPKKKAMASVIVDQVGGVIGQVALKNSKFNQGRVGGLSSARRLARKLFSTLSDSPRAHLTVEDFEPYFRTTSEAHAAFTIFDKDGNGDITRREMREAVQRIYRERKALNASLKASKDVGSIVAKLDAVLISVALVIIIFVCLLIFNKSNTLASLVPLATIILGFSFIFGNSAQKLFESLIFIFSTHVFDVGDLVMIDDQVLYVKEFGLFSTTFRRVDGQEIVAPNALLASAKLVHNLRRSKSMWETTTLMISYNTSIEAIEQLRVKIDSYINANNREWSGFALNIDKMEYQNALHLIVAIEHRPNWQDWGGRWARRTAFMRHLKTILEELEIGYTMPIQPILLPTSGPPPSMSQLYSPSSPGSSPGPASDLGNGGSFYPTPIGFTPGRSYRAGIPVDRPPPPII</sequence>
<feature type="region of interest" description="Disordered" evidence="6">
    <location>
        <begin position="737"/>
        <end position="792"/>
    </location>
</feature>
<dbReference type="OrthoDB" id="544685at2759"/>
<feature type="compositionally biased region" description="Low complexity" evidence="6">
    <location>
        <begin position="740"/>
        <end position="757"/>
    </location>
</feature>
<dbReference type="InterPro" id="IPR010920">
    <property type="entry name" value="LSM_dom_sf"/>
</dbReference>
<evidence type="ECO:0000256" key="1">
    <source>
        <dbReference type="ARBA" id="ARBA00004370"/>
    </source>
</evidence>
<keyword evidence="3" id="KW-0106">Calcium</keyword>
<dbReference type="GO" id="GO:0016020">
    <property type="term" value="C:membrane"/>
    <property type="evidence" value="ECO:0007669"/>
    <property type="project" value="UniProtKB-SubCell"/>
</dbReference>
<dbReference type="Pfam" id="PF00924">
    <property type="entry name" value="MS_channel_2nd"/>
    <property type="match status" value="1"/>
</dbReference>
<evidence type="ECO:0000256" key="7">
    <source>
        <dbReference type="SAM" id="Phobius"/>
    </source>
</evidence>
<dbReference type="InterPro" id="IPR002048">
    <property type="entry name" value="EF_hand_dom"/>
</dbReference>
<keyword evidence="2 7" id="KW-0812">Transmembrane</keyword>
<feature type="transmembrane region" description="Helical" evidence="7">
    <location>
        <begin position="513"/>
        <end position="533"/>
    </location>
</feature>
<proteinExistence type="predicted"/>
<dbReference type="SUPFAM" id="SSF47473">
    <property type="entry name" value="EF-hand"/>
    <property type="match status" value="1"/>
</dbReference>
<feature type="domain" description="EF-hand" evidence="9">
    <location>
        <begin position="457"/>
        <end position="492"/>
    </location>
</feature>
<accession>A0A8H5D229</accession>
<dbReference type="PROSITE" id="PS50222">
    <property type="entry name" value="EF_HAND_2"/>
    <property type="match status" value="1"/>
</dbReference>
<comment type="caution">
    <text evidence="10">The sequence shown here is derived from an EMBL/GenBank/DDBJ whole genome shotgun (WGS) entry which is preliminary data.</text>
</comment>
<dbReference type="CDD" id="cd00051">
    <property type="entry name" value="EFh"/>
    <property type="match status" value="1"/>
</dbReference>
<evidence type="ECO:0000256" key="6">
    <source>
        <dbReference type="SAM" id="MobiDB-lite"/>
    </source>
</evidence>
<evidence type="ECO:0000259" key="9">
    <source>
        <dbReference type="PROSITE" id="PS50222"/>
    </source>
</evidence>
<dbReference type="PANTHER" id="PTHR31323">
    <property type="entry name" value="MECHANOSENSITIVE ION CHANNEL PROTEIN MSY2"/>
    <property type="match status" value="1"/>
</dbReference>
<dbReference type="PROSITE" id="PS00018">
    <property type="entry name" value="EF_HAND_1"/>
    <property type="match status" value="1"/>
</dbReference>
<reference evidence="10 11" key="1">
    <citation type="journal article" date="2020" name="ISME J.">
        <title>Uncovering the hidden diversity of litter-decomposition mechanisms in mushroom-forming fungi.</title>
        <authorList>
            <person name="Floudas D."/>
            <person name="Bentzer J."/>
            <person name="Ahren D."/>
            <person name="Johansson T."/>
            <person name="Persson P."/>
            <person name="Tunlid A."/>
        </authorList>
    </citation>
    <scope>NUCLEOTIDE SEQUENCE [LARGE SCALE GENOMIC DNA]</scope>
    <source>
        <strain evidence="10 11">CBS 146.42</strain>
    </source>
</reference>
<dbReference type="EMBL" id="JAACJO010000012">
    <property type="protein sequence ID" value="KAF5351783.1"/>
    <property type="molecule type" value="Genomic_DNA"/>
</dbReference>
<dbReference type="Proteomes" id="UP000559027">
    <property type="component" value="Unassembled WGS sequence"/>
</dbReference>
<feature type="compositionally biased region" description="Low complexity" evidence="6">
    <location>
        <begin position="93"/>
        <end position="102"/>
    </location>
</feature>
<evidence type="ECO:0000256" key="8">
    <source>
        <dbReference type="SAM" id="SignalP"/>
    </source>
</evidence>
<feature type="transmembrane region" description="Helical" evidence="7">
    <location>
        <begin position="539"/>
        <end position="557"/>
    </location>
</feature>
<dbReference type="AlphaFoldDB" id="A0A8H5D229"/>
<dbReference type="InterPro" id="IPR058650">
    <property type="entry name" value="Msy1/2-like"/>
</dbReference>
<protein>
    <recommendedName>
        <fullName evidence="9">EF-hand domain-containing protein</fullName>
    </recommendedName>
</protein>
<dbReference type="GO" id="GO:0005509">
    <property type="term" value="F:calcium ion binding"/>
    <property type="evidence" value="ECO:0007669"/>
    <property type="project" value="InterPro"/>
</dbReference>
<dbReference type="GO" id="GO:0005262">
    <property type="term" value="F:calcium channel activity"/>
    <property type="evidence" value="ECO:0007669"/>
    <property type="project" value="TreeGrafter"/>
</dbReference>
<dbReference type="InterPro" id="IPR023408">
    <property type="entry name" value="MscS_beta-dom_sf"/>
</dbReference>